<feature type="signal peptide" evidence="1">
    <location>
        <begin position="1"/>
        <end position="20"/>
    </location>
</feature>
<protein>
    <submittedName>
        <fullName evidence="2">Uncharacterized protein</fullName>
    </submittedName>
</protein>
<dbReference type="AlphaFoldDB" id="A0A9P4QL84"/>
<dbReference type="EMBL" id="ML996389">
    <property type="protein sequence ID" value="KAF2726802.1"/>
    <property type="molecule type" value="Genomic_DNA"/>
</dbReference>
<keyword evidence="3" id="KW-1185">Reference proteome</keyword>
<reference evidence="2" key="1">
    <citation type="journal article" date="2020" name="Stud. Mycol.">
        <title>101 Dothideomycetes genomes: a test case for predicting lifestyles and emergence of pathogens.</title>
        <authorList>
            <person name="Haridas S."/>
            <person name="Albert R."/>
            <person name="Binder M."/>
            <person name="Bloem J."/>
            <person name="Labutti K."/>
            <person name="Salamov A."/>
            <person name="Andreopoulos B."/>
            <person name="Baker S."/>
            <person name="Barry K."/>
            <person name="Bills G."/>
            <person name="Bluhm B."/>
            <person name="Cannon C."/>
            <person name="Castanera R."/>
            <person name="Culley D."/>
            <person name="Daum C."/>
            <person name="Ezra D."/>
            <person name="Gonzalez J."/>
            <person name="Henrissat B."/>
            <person name="Kuo A."/>
            <person name="Liang C."/>
            <person name="Lipzen A."/>
            <person name="Lutzoni F."/>
            <person name="Magnuson J."/>
            <person name="Mondo S."/>
            <person name="Nolan M."/>
            <person name="Ohm R."/>
            <person name="Pangilinan J."/>
            <person name="Park H.-J."/>
            <person name="Ramirez L."/>
            <person name="Alfaro M."/>
            <person name="Sun H."/>
            <person name="Tritt A."/>
            <person name="Yoshinaga Y."/>
            <person name="Zwiers L.-H."/>
            <person name="Turgeon B."/>
            <person name="Goodwin S."/>
            <person name="Spatafora J."/>
            <person name="Crous P."/>
            <person name="Grigoriev I."/>
        </authorList>
    </citation>
    <scope>NUCLEOTIDE SEQUENCE</scope>
    <source>
        <strain evidence="2">CBS 125425</strain>
    </source>
</reference>
<organism evidence="2 3">
    <name type="scientific">Polyplosphaeria fusca</name>
    <dbReference type="NCBI Taxonomy" id="682080"/>
    <lineage>
        <taxon>Eukaryota</taxon>
        <taxon>Fungi</taxon>
        <taxon>Dikarya</taxon>
        <taxon>Ascomycota</taxon>
        <taxon>Pezizomycotina</taxon>
        <taxon>Dothideomycetes</taxon>
        <taxon>Pleosporomycetidae</taxon>
        <taxon>Pleosporales</taxon>
        <taxon>Tetraplosphaeriaceae</taxon>
        <taxon>Polyplosphaeria</taxon>
    </lineage>
</organism>
<feature type="chain" id="PRO_5040288212" evidence="1">
    <location>
        <begin position="21"/>
        <end position="170"/>
    </location>
</feature>
<dbReference type="Proteomes" id="UP000799444">
    <property type="component" value="Unassembled WGS sequence"/>
</dbReference>
<evidence type="ECO:0000256" key="1">
    <source>
        <dbReference type="SAM" id="SignalP"/>
    </source>
</evidence>
<dbReference type="OrthoDB" id="3783760at2759"/>
<evidence type="ECO:0000313" key="3">
    <source>
        <dbReference type="Proteomes" id="UP000799444"/>
    </source>
</evidence>
<accession>A0A9P4QL84</accession>
<comment type="caution">
    <text evidence="2">The sequence shown here is derived from an EMBL/GenBank/DDBJ whole genome shotgun (WGS) entry which is preliminary data.</text>
</comment>
<evidence type="ECO:0000313" key="2">
    <source>
        <dbReference type="EMBL" id="KAF2726802.1"/>
    </source>
</evidence>
<name>A0A9P4QL84_9PLEO</name>
<proteinExistence type="predicted"/>
<sequence>MKFHLSPSLVAALLTTGILAVPAPVPVPVEAIAMGSRHNLYLTTCTPKCLLGILCSRQSRGFTAVIYYANGAVDTLTDASPTQMTTVSSTAARWEGARRSADMGSSGAFSSNIDSGAASLDKGQIAGTAMLSDEGFACFRDGETTFRFSDNLGLSTNSCTADYWCPSVQV</sequence>
<keyword evidence="1" id="KW-0732">Signal</keyword>
<gene>
    <name evidence="2" type="ORF">EJ04DRAFT_597366</name>
</gene>